<feature type="non-terminal residue" evidence="2">
    <location>
        <position position="1"/>
    </location>
</feature>
<evidence type="ECO:0000313" key="2">
    <source>
        <dbReference type="EMBL" id="JAC83370.1"/>
    </source>
</evidence>
<dbReference type="AlphaFoldDB" id="A0A061SKD4"/>
<proteinExistence type="predicted"/>
<feature type="transmembrane region" description="Helical" evidence="1">
    <location>
        <begin position="12"/>
        <end position="37"/>
    </location>
</feature>
<keyword evidence="1" id="KW-0812">Transmembrane</keyword>
<gene>
    <name evidence="2" type="ORF">TSPGSL018_3517</name>
</gene>
<keyword evidence="1" id="KW-1133">Transmembrane helix</keyword>
<dbReference type="EMBL" id="GBEZ01001619">
    <property type="protein sequence ID" value="JAC83370.1"/>
    <property type="molecule type" value="Transcribed_RNA"/>
</dbReference>
<sequence length="256" mass="29207">LSRTSKGDVFRIRLNPLICASIALSAALIALTGVFLVQQHTDISPMALREKATHVQQGTGYEHFPVPKTRENVGNRVTRGEIPPREAVKISLPRYRNQDIRNAVTEPPRVTGAVEKVGITPPKYWHWLRQDQLIREWWRWGNNTVDNLRKGHPTGPAVPPSGCLVYVNHIYRYIYVRNMLSSSTFFEDVFGGECRNRIGDKPTCGNILANEQANMNEERAKQLWQDYFVFTVVSNPWKRAEQQPPSSSLRATRRSS</sequence>
<accession>A0A061SKD4</accession>
<protein>
    <submittedName>
        <fullName evidence="2">Uncharacterized protein</fullName>
    </submittedName>
</protein>
<evidence type="ECO:0000256" key="1">
    <source>
        <dbReference type="SAM" id="Phobius"/>
    </source>
</evidence>
<reference evidence="2" key="1">
    <citation type="submission" date="2014-05" db="EMBL/GenBank/DDBJ databases">
        <title>The transcriptome of the halophilic microalga Tetraselmis sp. GSL018 isolated from the Great Salt Lake, Utah.</title>
        <authorList>
            <person name="Jinkerson R.E."/>
            <person name="D'Adamo S."/>
            <person name="Posewitz M.C."/>
        </authorList>
    </citation>
    <scope>NUCLEOTIDE SEQUENCE</scope>
    <source>
        <strain evidence="2">GSL018</strain>
    </source>
</reference>
<organism evidence="2">
    <name type="scientific">Tetraselmis sp. GSL018</name>
    <dbReference type="NCBI Taxonomy" id="582737"/>
    <lineage>
        <taxon>Eukaryota</taxon>
        <taxon>Viridiplantae</taxon>
        <taxon>Chlorophyta</taxon>
        <taxon>core chlorophytes</taxon>
        <taxon>Chlorodendrophyceae</taxon>
        <taxon>Chlorodendrales</taxon>
        <taxon>Chlorodendraceae</taxon>
        <taxon>Tetraselmis</taxon>
    </lineage>
</organism>
<name>A0A061SKD4_9CHLO</name>
<keyword evidence="1" id="KW-0472">Membrane</keyword>